<proteinExistence type="inferred from homology"/>
<evidence type="ECO:0000256" key="4">
    <source>
        <dbReference type="ARBA" id="ARBA00022723"/>
    </source>
</evidence>
<evidence type="ECO:0000256" key="3">
    <source>
        <dbReference type="ARBA" id="ARBA00012784"/>
    </source>
</evidence>
<keyword evidence="5" id="KW-0378">Hydrolase</keyword>
<dbReference type="GO" id="GO:0006154">
    <property type="term" value="P:adenosine catabolic process"/>
    <property type="evidence" value="ECO:0007669"/>
    <property type="project" value="TreeGrafter"/>
</dbReference>
<comment type="caution">
    <text evidence="8">The sequence shown here is derived from an EMBL/GenBank/DDBJ whole genome shotgun (WGS) entry which is preliminary data.</text>
</comment>
<dbReference type="Gene3D" id="3.20.20.140">
    <property type="entry name" value="Metal-dependent hydrolases"/>
    <property type="match status" value="1"/>
</dbReference>
<name>A0A117I8A2_9MYCO</name>
<gene>
    <name evidence="8" type="ORF">RMCB_6981</name>
</gene>
<dbReference type="STRING" id="146020.RMCB_6981"/>
<evidence type="ECO:0000259" key="7">
    <source>
        <dbReference type="Pfam" id="PF00962"/>
    </source>
</evidence>
<dbReference type="InterPro" id="IPR032466">
    <property type="entry name" value="Metal_Hydrolase"/>
</dbReference>
<dbReference type="InterPro" id="IPR006330">
    <property type="entry name" value="Ado/ade_deaminase"/>
</dbReference>
<keyword evidence="9" id="KW-1185">Reference proteome</keyword>
<reference evidence="9" key="2">
    <citation type="submission" date="2016-02" db="EMBL/GenBank/DDBJ databases">
        <title>Draft genome sequence of five rapidly growing Mycobacterium species.</title>
        <authorList>
            <person name="Katahira K."/>
            <person name="Gotou Y."/>
            <person name="Iida K."/>
            <person name="Ogura Y."/>
            <person name="Hayashi T."/>
        </authorList>
    </citation>
    <scope>NUCLEOTIDE SEQUENCE [LARGE SCALE GENOMIC DNA]</scope>
    <source>
        <strain evidence="9">JCM15654</strain>
    </source>
</reference>
<dbReference type="EMBL" id="BCSX01000064">
    <property type="protein sequence ID" value="GAS92885.1"/>
    <property type="molecule type" value="Genomic_DNA"/>
</dbReference>
<dbReference type="InterPro" id="IPR001365">
    <property type="entry name" value="A_deaminase_dom"/>
</dbReference>
<comment type="cofactor">
    <cofactor evidence="1">
        <name>Zn(2+)</name>
        <dbReference type="ChEBI" id="CHEBI:29105"/>
    </cofactor>
</comment>
<evidence type="ECO:0000313" key="8">
    <source>
        <dbReference type="EMBL" id="GAS92885.1"/>
    </source>
</evidence>
<feature type="domain" description="Adenosine deaminase" evidence="7">
    <location>
        <begin position="12"/>
        <end position="337"/>
    </location>
</feature>
<dbReference type="GO" id="GO:0004000">
    <property type="term" value="F:adenosine deaminase activity"/>
    <property type="evidence" value="ECO:0007669"/>
    <property type="project" value="TreeGrafter"/>
</dbReference>
<dbReference type="Pfam" id="PF00962">
    <property type="entry name" value="A_deaminase"/>
    <property type="match status" value="1"/>
</dbReference>
<accession>A0A117I8A2</accession>
<dbReference type="Proteomes" id="UP000069620">
    <property type="component" value="Unassembled WGS sequence"/>
</dbReference>
<dbReference type="GO" id="GO:0046103">
    <property type="term" value="P:inosine biosynthetic process"/>
    <property type="evidence" value="ECO:0007669"/>
    <property type="project" value="TreeGrafter"/>
</dbReference>
<dbReference type="NCBIfam" id="TIGR01430">
    <property type="entry name" value="aden_deam"/>
    <property type="match status" value="1"/>
</dbReference>
<dbReference type="EC" id="3.5.4.4" evidence="3"/>
<organism evidence="8 9">
    <name type="scientific">Mycolicibacterium brisbanense</name>
    <dbReference type="NCBI Taxonomy" id="146020"/>
    <lineage>
        <taxon>Bacteria</taxon>
        <taxon>Bacillati</taxon>
        <taxon>Actinomycetota</taxon>
        <taxon>Actinomycetes</taxon>
        <taxon>Mycobacteriales</taxon>
        <taxon>Mycobacteriaceae</taxon>
        <taxon>Mycolicibacterium</taxon>
    </lineage>
</organism>
<keyword evidence="4" id="KW-0479">Metal-binding</keyword>
<dbReference type="PANTHER" id="PTHR11409:SF43">
    <property type="entry name" value="ADENOSINE DEAMINASE"/>
    <property type="match status" value="1"/>
</dbReference>
<dbReference type="GO" id="GO:0043103">
    <property type="term" value="P:hypoxanthine salvage"/>
    <property type="evidence" value="ECO:0007669"/>
    <property type="project" value="TreeGrafter"/>
</dbReference>
<keyword evidence="6" id="KW-0862">Zinc</keyword>
<evidence type="ECO:0000256" key="2">
    <source>
        <dbReference type="ARBA" id="ARBA00006676"/>
    </source>
</evidence>
<dbReference type="AlphaFoldDB" id="A0A117I8A2"/>
<dbReference type="RefSeq" id="WP_062832409.1">
    <property type="nucleotide sequence ID" value="NZ_BCSX01000064.1"/>
</dbReference>
<dbReference type="GO" id="GO:0005829">
    <property type="term" value="C:cytosol"/>
    <property type="evidence" value="ECO:0007669"/>
    <property type="project" value="TreeGrafter"/>
</dbReference>
<dbReference type="PANTHER" id="PTHR11409">
    <property type="entry name" value="ADENOSINE DEAMINASE"/>
    <property type="match status" value="1"/>
</dbReference>
<evidence type="ECO:0000256" key="1">
    <source>
        <dbReference type="ARBA" id="ARBA00001947"/>
    </source>
</evidence>
<evidence type="ECO:0000256" key="6">
    <source>
        <dbReference type="ARBA" id="ARBA00022833"/>
    </source>
</evidence>
<protein>
    <recommendedName>
        <fullName evidence="3">adenosine deaminase</fullName>
        <ecNumber evidence="3">3.5.4.4</ecNumber>
    </recommendedName>
</protein>
<comment type="similarity">
    <text evidence="2">Belongs to the metallo-dependent hydrolases superfamily. Adenosine and AMP deaminases family.</text>
</comment>
<sequence>MTPTLAEIRAFPKVSLHDHLDGGLRVETILELAEERNIALPAGDPEGLRAWFAERTTVGSLEGYLEGDAVTAAVLVDTEALRRVARESVQDLSSDGVVYAELRWAPTDLLRHGVPMEDAVAAVSDGLRDGERVARERGSAIQVRQILCAMRHESGSESVAALAISCDDVVGFDLAGPESGFPPSLHRAAFDVARAGGLPVTVHAGEVEGVGSVLEAIDVAGARRIGHGIRVVDDLTDSGGRGPVAERIVEQGIVLEVCPSSNFHTGAVIRDSPDVAAHPFDRLHRAGLAVTVNTDNRLTSRTSLTQELEMLCAAFGYSMTDIAAFQATAAAAAFSPTALSAFQSAMSSYDRRM</sequence>
<dbReference type="SUPFAM" id="SSF51556">
    <property type="entry name" value="Metallo-dependent hydrolases"/>
    <property type="match status" value="1"/>
</dbReference>
<reference evidence="9" key="1">
    <citation type="journal article" date="2016" name="Genome Announc.">
        <title>Draft Genome Sequences of Five Rapidly Growing Mycobacterium Species, M. thermoresistibile, M. fortuitum subsp. acetamidolyticum, M. canariasense, M. brisbanense, and M. novocastrense.</title>
        <authorList>
            <person name="Katahira K."/>
            <person name="Ogura Y."/>
            <person name="Gotoh Y."/>
            <person name="Hayashi T."/>
        </authorList>
    </citation>
    <scope>NUCLEOTIDE SEQUENCE [LARGE SCALE GENOMIC DNA]</scope>
    <source>
        <strain evidence="9">JCM15654</strain>
    </source>
</reference>
<dbReference type="GO" id="GO:0046872">
    <property type="term" value="F:metal ion binding"/>
    <property type="evidence" value="ECO:0007669"/>
    <property type="project" value="UniProtKB-KW"/>
</dbReference>
<evidence type="ECO:0000313" key="9">
    <source>
        <dbReference type="Proteomes" id="UP000069620"/>
    </source>
</evidence>
<dbReference type="OrthoDB" id="9779574at2"/>
<evidence type="ECO:0000256" key="5">
    <source>
        <dbReference type="ARBA" id="ARBA00022801"/>
    </source>
</evidence>